<sequence length="382" mass="42747">MTESTAVKYFFAFFLVITASLKGFGQAGKAEADLKQIMESKEVVGLSVAVVKNGDIIYTHSFGWKDVESSSPLTDRDIFRIASISKSFSATSVMQLIEAGKLSLKDDMSDLAGFKVRNPKYPETVITLKMALSHTSSINDSEGYLSLDVINPGKNENWAKCYSDYEPGKGYRYCNLNYNMVGTIIEKQSGERFDRYVKHHILDPLKLYGGYCVDSLDAHLFSTIYEYDSVSRKFRPAPLAYAPRREEIRNYVMGYSTPVFSPTGGMKISATDLAKYMIMHMNKGEYKGTRIMTKKSAALMQNRISTEEGYGMAMMNVDNMIPGKMMTGHTGSAYGLYSAMFFQPKEKFGIVVITNGCSPLYTDGFNEVLRVTINSLYANFIK</sequence>
<evidence type="ECO:0000313" key="3">
    <source>
        <dbReference type="Proteomes" id="UP000198850"/>
    </source>
</evidence>
<protein>
    <submittedName>
        <fullName evidence="2">CubicO group peptidase, beta-lactamase class C family</fullName>
    </submittedName>
</protein>
<dbReference type="STRING" id="425514.SAMN05443550_110178"/>
<dbReference type="RefSeq" id="WP_090558900.1">
    <property type="nucleotide sequence ID" value="NZ_FNRA01000010.1"/>
</dbReference>
<keyword evidence="3" id="KW-1185">Reference proteome</keyword>
<dbReference type="Gene3D" id="3.40.710.10">
    <property type="entry name" value="DD-peptidase/beta-lactamase superfamily"/>
    <property type="match status" value="1"/>
</dbReference>
<dbReference type="OrthoDB" id="846150at2"/>
<dbReference type="InterPro" id="IPR050491">
    <property type="entry name" value="AmpC-like"/>
</dbReference>
<reference evidence="2 3" key="1">
    <citation type="submission" date="2016-10" db="EMBL/GenBank/DDBJ databases">
        <authorList>
            <person name="de Groot N.N."/>
        </authorList>
    </citation>
    <scope>NUCLEOTIDE SEQUENCE [LARGE SCALE GENOMIC DNA]</scope>
    <source>
        <strain evidence="2 3">DSM 19033</strain>
    </source>
</reference>
<proteinExistence type="predicted"/>
<evidence type="ECO:0000313" key="2">
    <source>
        <dbReference type="EMBL" id="SEB10480.1"/>
    </source>
</evidence>
<dbReference type="Pfam" id="PF00144">
    <property type="entry name" value="Beta-lactamase"/>
    <property type="match status" value="1"/>
</dbReference>
<dbReference type="PANTHER" id="PTHR46825:SF9">
    <property type="entry name" value="BETA-LACTAMASE-RELATED DOMAIN-CONTAINING PROTEIN"/>
    <property type="match status" value="1"/>
</dbReference>
<feature type="domain" description="Beta-lactamase-related" evidence="1">
    <location>
        <begin position="33"/>
        <end position="356"/>
    </location>
</feature>
<dbReference type="InterPro" id="IPR012338">
    <property type="entry name" value="Beta-lactam/transpept-like"/>
</dbReference>
<evidence type="ECO:0000259" key="1">
    <source>
        <dbReference type="Pfam" id="PF00144"/>
    </source>
</evidence>
<dbReference type="Proteomes" id="UP000198850">
    <property type="component" value="Unassembled WGS sequence"/>
</dbReference>
<dbReference type="AlphaFoldDB" id="A0A1H4GNA2"/>
<accession>A0A1H4GNA2</accession>
<dbReference type="SUPFAM" id="SSF56601">
    <property type="entry name" value="beta-lactamase/transpeptidase-like"/>
    <property type="match status" value="1"/>
</dbReference>
<organism evidence="2 3">
    <name type="scientific">Pedobacter hartonius</name>
    <dbReference type="NCBI Taxonomy" id="425514"/>
    <lineage>
        <taxon>Bacteria</taxon>
        <taxon>Pseudomonadati</taxon>
        <taxon>Bacteroidota</taxon>
        <taxon>Sphingobacteriia</taxon>
        <taxon>Sphingobacteriales</taxon>
        <taxon>Sphingobacteriaceae</taxon>
        <taxon>Pedobacter</taxon>
    </lineage>
</organism>
<dbReference type="InterPro" id="IPR001466">
    <property type="entry name" value="Beta-lactam-related"/>
</dbReference>
<gene>
    <name evidence="2" type="ORF">SAMN05443550_110178</name>
</gene>
<dbReference type="PANTHER" id="PTHR46825">
    <property type="entry name" value="D-ALANYL-D-ALANINE-CARBOXYPEPTIDASE/ENDOPEPTIDASE AMPH"/>
    <property type="match status" value="1"/>
</dbReference>
<dbReference type="EMBL" id="FNRA01000010">
    <property type="protein sequence ID" value="SEB10480.1"/>
    <property type="molecule type" value="Genomic_DNA"/>
</dbReference>
<name>A0A1H4GNA2_9SPHI</name>